<evidence type="ECO:0000256" key="3">
    <source>
        <dbReference type="ARBA" id="ARBA00022801"/>
    </source>
</evidence>
<reference evidence="5 6" key="1">
    <citation type="submission" date="2022-06" db="EMBL/GenBank/DDBJ databases">
        <title>Halogeometricum sp. a new haloarchaeum isolate from saline soil.</title>
        <authorList>
            <person name="Strakova D."/>
            <person name="Galisteo C."/>
            <person name="Sanchez-Porro C."/>
            <person name="Ventosa A."/>
        </authorList>
    </citation>
    <scope>NUCLEOTIDE SEQUENCE [LARGE SCALE GENOMIC DNA]</scope>
    <source>
        <strain evidence="6">S3BR25-2</strain>
    </source>
</reference>
<evidence type="ECO:0000313" key="5">
    <source>
        <dbReference type="EMBL" id="MDS0294907.1"/>
    </source>
</evidence>
<dbReference type="SUPFAM" id="SSF102215">
    <property type="entry name" value="Creatininase"/>
    <property type="match status" value="1"/>
</dbReference>
<keyword evidence="3" id="KW-0378">Hydrolase</keyword>
<keyword evidence="6" id="KW-1185">Reference proteome</keyword>
<evidence type="ECO:0000256" key="1">
    <source>
        <dbReference type="ARBA" id="ARBA00001947"/>
    </source>
</evidence>
<gene>
    <name evidence="5" type="ORF">NDI79_12075</name>
</gene>
<dbReference type="PANTHER" id="PTHR35005:SF1">
    <property type="entry name" value="2-AMINO-5-FORMYLAMINO-6-RIBOSYLAMINOPYRIMIDIN-4(3H)-ONE 5'-MONOPHOSPHATE DEFORMYLASE"/>
    <property type="match status" value="1"/>
</dbReference>
<dbReference type="InterPro" id="IPR003785">
    <property type="entry name" value="Creatininase/forma_Hydrolase"/>
</dbReference>
<keyword evidence="2" id="KW-0479">Metal-binding</keyword>
<comment type="cofactor">
    <cofactor evidence="1">
        <name>Zn(2+)</name>
        <dbReference type="ChEBI" id="CHEBI:29105"/>
    </cofactor>
</comment>
<comment type="caution">
    <text evidence="5">The sequence shown here is derived from an EMBL/GenBank/DDBJ whole genome shotgun (WGS) entry which is preliminary data.</text>
</comment>
<dbReference type="Proteomes" id="UP001254813">
    <property type="component" value="Unassembled WGS sequence"/>
</dbReference>
<proteinExistence type="predicted"/>
<dbReference type="InterPro" id="IPR024087">
    <property type="entry name" value="Creatininase-like_sf"/>
</dbReference>
<organism evidence="5 6">
    <name type="scientific">Halogeometricum luteum</name>
    <dbReference type="NCBI Taxonomy" id="2950537"/>
    <lineage>
        <taxon>Archaea</taxon>
        <taxon>Methanobacteriati</taxon>
        <taxon>Methanobacteriota</taxon>
        <taxon>Stenosarchaea group</taxon>
        <taxon>Halobacteria</taxon>
        <taxon>Halobacteriales</taxon>
        <taxon>Haloferacaceae</taxon>
        <taxon>Halogeometricum</taxon>
    </lineage>
</organism>
<accession>A0ABU2G2A2</accession>
<evidence type="ECO:0000256" key="4">
    <source>
        <dbReference type="ARBA" id="ARBA00022833"/>
    </source>
</evidence>
<keyword evidence="4" id="KW-0862">Zinc</keyword>
<dbReference type="Pfam" id="PF02633">
    <property type="entry name" value="Creatininase"/>
    <property type="match status" value="1"/>
</dbReference>
<protein>
    <submittedName>
        <fullName evidence="5">Creatininase family protein</fullName>
    </submittedName>
</protein>
<evidence type="ECO:0000256" key="2">
    <source>
        <dbReference type="ARBA" id="ARBA00022723"/>
    </source>
</evidence>
<evidence type="ECO:0000313" key="6">
    <source>
        <dbReference type="Proteomes" id="UP001254813"/>
    </source>
</evidence>
<sequence>MSADTTFQSVWMQDLTWQDIESYVEARDDPTAIVPIGSTEQHGPHLPLGVDAYQAIGIAEESAEAADVLTTPPIWYGDANHHLAFPGTLSLSTQTVIAVLKDVYASLIHHGFTNIVTVNGHRLANLPAIEIASKQTKEEHPDTFFATVDLVRAAVRLHRELREGDEEAGFHGGEFETSFIMARHPELVKEEKIQKSEETSSWTRFASNDYVNIDDSIQTASAHQDWAEDAMGHQGDPTFASPEKGEKLIAGIVANVVEFLGDLEDLRAAQRSDDGESLGLTY</sequence>
<dbReference type="PANTHER" id="PTHR35005">
    <property type="entry name" value="3-DEHYDRO-SCYLLO-INOSOSE HYDROLASE"/>
    <property type="match status" value="1"/>
</dbReference>
<name>A0ABU2G2A2_9EURY</name>
<dbReference type="Gene3D" id="3.40.50.10310">
    <property type="entry name" value="Creatininase"/>
    <property type="match status" value="1"/>
</dbReference>
<dbReference type="EMBL" id="JAMQOQ010000003">
    <property type="protein sequence ID" value="MDS0294907.1"/>
    <property type="molecule type" value="Genomic_DNA"/>
</dbReference>
<dbReference type="RefSeq" id="WP_310928754.1">
    <property type="nucleotide sequence ID" value="NZ_JAMQOQ010000003.1"/>
</dbReference>